<dbReference type="Proteomes" id="UP001229862">
    <property type="component" value="Chromosome"/>
</dbReference>
<reference evidence="7 8" key="1">
    <citation type="submission" date="2023-08" db="EMBL/GenBank/DDBJ databases">
        <title>New molecular markers tilS and rpoB for phylogenetic and monitoring studies of the genus Thiothrix biodiversity.</title>
        <authorList>
            <person name="Ravin N.V."/>
            <person name="Smolyakov D."/>
            <person name="Markov N.D."/>
            <person name="Beletsky A.V."/>
            <person name="Mardanov A.V."/>
            <person name="Rudenko T.S."/>
            <person name="Grabovich M.Y."/>
        </authorList>
    </citation>
    <scope>NUCLEOTIDE SEQUENCE</scope>
    <source>
        <strain evidence="7">DNT52</strain>
        <strain evidence="6 8">H33</strain>
    </source>
</reference>
<dbReference type="InterPro" id="IPR027417">
    <property type="entry name" value="P-loop_NTPase"/>
</dbReference>
<dbReference type="PANTHER" id="PTHR22847:SF637">
    <property type="entry name" value="WD REPEAT DOMAIN 5B"/>
    <property type="match status" value="1"/>
</dbReference>
<dbReference type="SUPFAM" id="SSF50978">
    <property type="entry name" value="WD40 repeat-like"/>
    <property type="match status" value="2"/>
</dbReference>
<evidence type="ECO:0000313" key="6">
    <source>
        <dbReference type="EMBL" id="MDQ5767954.1"/>
    </source>
</evidence>
<evidence type="ECO:0000259" key="4">
    <source>
        <dbReference type="Pfam" id="PF00656"/>
    </source>
</evidence>
<dbReference type="Pfam" id="PF00656">
    <property type="entry name" value="Peptidase_C14"/>
    <property type="match status" value="1"/>
</dbReference>
<keyword evidence="2" id="KW-0677">Repeat</keyword>
<dbReference type="CDD" id="cd00200">
    <property type="entry name" value="WD40"/>
    <property type="match status" value="2"/>
</dbReference>
<dbReference type="SMART" id="SM00320">
    <property type="entry name" value="WD40"/>
    <property type="match status" value="13"/>
</dbReference>
<feature type="repeat" description="WD" evidence="3">
    <location>
        <begin position="1188"/>
        <end position="1229"/>
    </location>
</feature>
<dbReference type="Pfam" id="PF20703">
    <property type="entry name" value="nSTAND1"/>
    <property type="match status" value="1"/>
</dbReference>
<dbReference type="SUPFAM" id="SSF52129">
    <property type="entry name" value="Caspase-like"/>
    <property type="match status" value="1"/>
</dbReference>
<evidence type="ECO:0000256" key="1">
    <source>
        <dbReference type="ARBA" id="ARBA00022574"/>
    </source>
</evidence>
<dbReference type="EMBL" id="JAVFKN010000004">
    <property type="protein sequence ID" value="MDQ5767954.1"/>
    <property type="molecule type" value="Genomic_DNA"/>
</dbReference>
<organism evidence="7">
    <name type="scientific">Thiothrix subterranea</name>
    <dbReference type="NCBI Taxonomy" id="2735563"/>
    <lineage>
        <taxon>Bacteria</taxon>
        <taxon>Pseudomonadati</taxon>
        <taxon>Pseudomonadota</taxon>
        <taxon>Gammaproteobacteria</taxon>
        <taxon>Thiotrichales</taxon>
        <taxon>Thiotrichaceae</taxon>
        <taxon>Thiothrix</taxon>
    </lineage>
</organism>
<dbReference type="InterPro" id="IPR029030">
    <property type="entry name" value="Caspase-like_dom_sf"/>
</dbReference>
<dbReference type="InterPro" id="IPR019775">
    <property type="entry name" value="WD40_repeat_CS"/>
</dbReference>
<evidence type="ECO:0000313" key="7">
    <source>
        <dbReference type="EMBL" id="WML86588.1"/>
    </source>
</evidence>
<dbReference type="InterPro" id="IPR015943">
    <property type="entry name" value="WD40/YVTN_repeat-like_dom_sf"/>
</dbReference>
<dbReference type="SUPFAM" id="SSF82171">
    <property type="entry name" value="DPP6 N-terminal domain-like"/>
    <property type="match status" value="1"/>
</dbReference>
<feature type="repeat" description="WD" evidence="3">
    <location>
        <begin position="863"/>
        <end position="904"/>
    </location>
</feature>
<feature type="repeat" description="WD" evidence="3">
    <location>
        <begin position="1277"/>
        <end position="1318"/>
    </location>
</feature>
<sequence length="1449" mass="159372">MSRRIALIVGVSQYDKTRTGLDSLAAPVNDAQRVYEVLAEYGGFDELYPLPLAKGEVDRSGWVTAQELHAKLHEVLNPQLADEVELAVFYFSGHGVNPDGQVAYLSTSDKPLAVAISHIAKLAKHSAVKNICIWLDCCHSGEMLEFSDLTDKGFCVVAASHADGEALAADGNSLLTNLLCEALTPLNGNPPEIRVMDFIQTIAAKGKNLPQQVVCLARGNTAFTLTQFHGETTVTSAYPPDYPPYKGLLTFTKDDSPFFFGRDGMIQQLLDKLSARRFVPLLGASGSGKSSLVLAGLLPKLPESDWQVLVMRPTAQPLQNLRDTLVRGFPDVQVGALVSGADLQREVLRLVTAGKRLLLVIDQFEEVFTECRDDAARADFFDCLLKALDGDNPLHLVLTLRADFLGHCTEQAYSGLGQRLQHHALLLVAPTAGELREAITRPLALVGMRCEQALEDELVDQSLHAKGSLPLLQYVLEKLWQSARQERSRELTLAMYQQLGGQHGGGLRGVLNEKADAFYQQLEPQQQRLMEWLMVELTQVGDGQDDTRRTVTLQELHNRQPQYTAALDALLVQLVTHERLLTQDHDDHGQATITVAHEALIRDWQRLRDWLVSSREIKSWRTRLEDSIAAWKNNVSGSLLREKRLAEAQQIIDKHPDSLLIGQDELTFIAASQTEAKWRKWLQVGALSTFITVLLVGIVATTWQWRGAKQQANNRLIEKLAAQSLLATTAPGIANGHFNQGLLLATQAFFLNSNSSSAKTALINGLRSSEHLLKVYYEQREFPSLMSAFSPDGKYMLNITPDRKALQLWDVSTGKKLGKPWHGNSTHIEVIAFSPDSRSVITANHQALILWDIATGKQIGETWQGHKLSTSSIDFSQDGKYVISGHRDDALRLWNVATGKMIGEPWRKHQGSVYGVAFSHNGKNAISLNLGVQNSTLQLWEVATGMPIGESWSGYTKSITTPLGLSPDGKTLVSGNSDKTLQLWNAATGQPIGEPLRGHEAQINAVAFSPNGEKLVSGGYDKTLRLWDVKTGQPIGESLRGHEAQINAVAFSPDGRKIFSHAQDNTLRIWDSEAKQIPAIGKPWEGHRDFVEAVAFSPDNKSVVSGSRDKTLRLWNVFTGQSIGEPWHGHESAIETLAFSPNGKLIASGDVNTVAWNSNGKNSKLIITDGGDILLWNPATGKSLGKLWKKNQKSIIAIKFTQDGKQILSSESDVTLSSWSATTGQFIKELRRGDEDNTSVVAFSPDSRYAAFYESKLPGNYIQLWDLSTSKFIGNPWIGHKAGIATIAFNSDGTKVVSGGWKNQLLLWDVATGKVIGEPWKGHEEAVSAAVFSPDDKHIISASHENLRLWDVATGQSIGEPWNGHNKSVSAVAFSPDGKYVVSGDRGGTLRLWDADPESWAKKACSIVNRNFSLAEWQRFIGDALPYQKTCPDLPSPGEESWVEPYAGE</sequence>
<dbReference type="InterPro" id="IPR036322">
    <property type="entry name" value="WD40_repeat_dom_sf"/>
</dbReference>
<dbReference type="EMBL" id="CP133217">
    <property type="protein sequence ID" value="WML86588.1"/>
    <property type="molecule type" value="Genomic_DNA"/>
</dbReference>
<dbReference type="Gene3D" id="3.40.50.1460">
    <property type="match status" value="1"/>
</dbReference>
<dbReference type="RefSeq" id="WP_308134069.1">
    <property type="nucleotide sequence ID" value="NZ_CP133217.1"/>
</dbReference>
<accession>A0AA51QWU5</accession>
<dbReference type="Pfam" id="PF00400">
    <property type="entry name" value="WD40"/>
    <property type="match status" value="9"/>
</dbReference>
<dbReference type="GO" id="GO:0004197">
    <property type="term" value="F:cysteine-type endopeptidase activity"/>
    <property type="evidence" value="ECO:0007669"/>
    <property type="project" value="InterPro"/>
</dbReference>
<dbReference type="GO" id="GO:0006508">
    <property type="term" value="P:proteolysis"/>
    <property type="evidence" value="ECO:0007669"/>
    <property type="project" value="InterPro"/>
</dbReference>
<feature type="repeat" description="WD" evidence="3">
    <location>
        <begin position="963"/>
        <end position="994"/>
    </location>
</feature>
<dbReference type="PROSITE" id="PS50294">
    <property type="entry name" value="WD_REPEATS_REGION"/>
    <property type="match status" value="6"/>
</dbReference>
<feature type="repeat" description="WD" evidence="3">
    <location>
        <begin position="1362"/>
        <end position="1394"/>
    </location>
</feature>
<evidence type="ECO:0000256" key="2">
    <source>
        <dbReference type="ARBA" id="ARBA00022737"/>
    </source>
</evidence>
<feature type="repeat" description="WD" evidence="3">
    <location>
        <begin position="1320"/>
        <end position="1360"/>
    </location>
</feature>
<dbReference type="Gene3D" id="2.130.10.10">
    <property type="entry name" value="YVTN repeat-like/Quinoprotein amine dehydrogenase"/>
    <property type="match status" value="5"/>
</dbReference>
<protein>
    <submittedName>
        <fullName evidence="7">Caspase family protein</fullName>
    </submittedName>
</protein>
<dbReference type="PRINTS" id="PR00320">
    <property type="entry name" value="GPROTEINBRPT"/>
</dbReference>
<gene>
    <name evidence="6" type="ORF">RCC75_05410</name>
    <name evidence="7" type="ORF">RCG00_20170</name>
</gene>
<proteinExistence type="predicted"/>
<dbReference type="SUPFAM" id="SSF52540">
    <property type="entry name" value="P-loop containing nucleoside triphosphate hydrolases"/>
    <property type="match status" value="1"/>
</dbReference>
<evidence type="ECO:0000256" key="3">
    <source>
        <dbReference type="PROSITE-ProRule" id="PRU00221"/>
    </source>
</evidence>
<keyword evidence="1 3" id="KW-0853">WD repeat</keyword>
<dbReference type="PROSITE" id="PS50082">
    <property type="entry name" value="WD_REPEATS_2"/>
    <property type="match status" value="9"/>
</dbReference>
<dbReference type="Proteomes" id="UP001223336">
    <property type="component" value="Unassembled WGS sequence"/>
</dbReference>
<keyword evidence="8" id="KW-1185">Reference proteome</keyword>
<feature type="domain" description="Peptidase C14 caspase" evidence="4">
    <location>
        <begin position="3"/>
        <end position="184"/>
    </location>
</feature>
<dbReference type="InterPro" id="IPR049052">
    <property type="entry name" value="nSTAND1"/>
</dbReference>
<feature type="repeat" description="WD" evidence="3">
    <location>
        <begin position="1039"/>
        <end position="1071"/>
    </location>
</feature>
<dbReference type="PROSITE" id="PS00678">
    <property type="entry name" value="WD_REPEATS_1"/>
    <property type="match status" value="4"/>
</dbReference>
<evidence type="ECO:0000313" key="8">
    <source>
        <dbReference type="Proteomes" id="UP001223336"/>
    </source>
</evidence>
<dbReference type="InterPro" id="IPR001680">
    <property type="entry name" value="WD40_rpt"/>
</dbReference>
<feature type="repeat" description="WD" evidence="3">
    <location>
        <begin position="996"/>
        <end position="1037"/>
    </location>
</feature>
<evidence type="ECO:0000259" key="5">
    <source>
        <dbReference type="Pfam" id="PF20703"/>
    </source>
</evidence>
<feature type="repeat" description="WD" evidence="3">
    <location>
        <begin position="1084"/>
        <end position="1125"/>
    </location>
</feature>
<dbReference type="InterPro" id="IPR011600">
    <property type="entry name" value="Pept_C14_caspase"/>
</dbReference>
<dbReference type="InterPro" id="IPR020472">
    <property type="entry name" value="WD40_PAC1"/>
</dbReference>
<dbReference type="PANTHER" id="PTHR22847">
    <property type="entry name" value="WD40 REPEAT PROTEIN"/>
    <property type="match status" value="1"/>
</dbReference>
<feature type="domain" description="Novel STAND NTPase 1" evidence="5">
    <location>
        <begin position="244"/>
        <end position="634"/>
    </location>
</feature>
<name>A0AA51QWU5_9GAMM</name>